<evidence type="ECO:0000256" key="3">
    <source>
        <dbReference type="ARBA" id="ARBA00023136"/>
    </source>
</evidence>
<keyword evidence="8" id="KW-1133">Transmembrane helix</keyword>
<evidence type="ECO:0000256" key="7">
    <source>
        <dbReference type="SAM" id="Coils"/>
    </source>
</evidence>
<dbReference type="PANTHER" id="PTHR32089">
    <property type="entry name" value="METHYL-ACCEPTING CHEMOTAXIS PROTEIN MCPB"/>
    <property type="match status" value="1"/>
</dbReference>
<dbReference type="PROSITE" id="PS50885">
    <property type="entry name" value="HAMP"/>
    <property type="match status" value="1"/>
</dbReference>
<keyword evidence="12" id="KW-1185">Reference proteome</keyword>
<feature type="domain" description="Methyl-accepting transducer" evidence="9">
    <location>
        <begin position="194"/>
        <end position="451"/>
    </location>
</feature>
<dbReference type="InterPro" id="IPR004089">
    <property type="entry name" value="MCPsignal_dom"/>
</dbReference>
<evidence type="ECO:0000256" key="5">
    <source>
        <dbReference type="ARBA" id="ARBA00029447"/>
    </source>
</evidence>
<evidence type="ECO:0000256" key="1">
    <source>
        <dbReference type="ARBA" id="ARBA00004236"/>
    </source>
</evidence>
<dbReference type="Gene3D" id="1.10.287.950">
    <property type="entry name" value="Methyl-accepting chemotaxis protein"/>
    <property type="match status" value="1"/>
</dbReference>
<proteinExistence type="inferred from homology"/>
<name>A0ABT9WSU1_9BACI</name>
<evidence type="ECO:0000259" key="10">
    <source>
        <dbReference type="PROSITE" id="PS50885"/>
    </source>
</evidence>
<keyword evidence="8" id="KW-0812">Transmembrane</keyword>
<dbReference type="InterPro" id="IPR003660">
    <property type="entry name" value="HAMP_dom"/>
</dbReference>
<feature type="transmembrane region" description="Helical" evidence="8">
    <location>
        <begin position="101"/>
        <end position="122"/>
    </location>
</feature>
<keyword evidence="3 8" id="KW-0472">Membrane</keyword>
<comment type="subcellular location">
    <subcellularLocation>
        <location evidence="1">Cell membrane</location>
    </subcellularLocation>
</comment>
<dbReference type="CDD" id="cd06225">
    <property type="entry name" value="HAMP"/>
    <property type="match status" value="1"/>
</dbReference>
<dbReference type="Proteomes" id="UP001223586">
    <property type="component" value="Unassembled WGS sequence"/>
</dbReference>
<evidence type="ECO:0000313" key="12">
    <source>
        <dbReference type="Proteomes" id="UP001223586"/>
    </source>
</evidence>
<dbReference type="SUPFAM" id="SSF58104">
    <property type="entry name" value="Methyl-accepting chemotaxis protein (MCP) signaling domain"/>
    <property type="match status" value="1"/>
</dbReference>
<dbReference type="SMART" id="SM00283">
    <property type="entry name" value="MA"/>
    <property type="match status" value="1"/>
</dbReference>
<feature type="transmembrane region" description="Helical" evidence="8">
    <location>
        <begin position="12"/>
        <end position="38"/>
    </location>
</feature>
<protein>
    <submittedName>
        <fullName evidence="11">Methyl-accepting chemotaxis protein</fullName>
    </submittedName>
</protein>
<evidence type="ECO:0000256" key="8">
    <source>
        <dbReference type="SAM" id="Phobius"/>
    </source>
</evidence>
<comment type="similarity">
    <text evidence="5">Belongs to the methyl-accepting chemotaxis (MCP) protein family.</text>
</comment>
<dbReference type="EMBL" id="JAUSTT010000012">
    <property type="protein sequence ID" value="MDQ0176346.1"/>
    <property type="molecule type" value="Genomic_DNA"/>
</dbReference>
<accession>A0ABT9WSU1</accession>
<dbReference type="Pfam" id="PF00015">
    <property type="entry name" value="MCPsignal"/>
    <property type="match status" value="1"/>
</dbReference>
<dbReference type="PANTHER" id="PTHR32089:SF112">
    <property type="entry name" value="LYSOZYME-LIKE PROTEIN-RELATED"/>
    <property type="match status" value="1"/>
</dbReference>
<evidence type="ECO:0000259" key="9">
    <source>
        <dbReference type="PROSITE" id="PS50111"/>
    </source>
</evidence>
<dbReference type="PROSITE" id="PS50111">
    <property type="entry name" value="CHEMOTAXIS_TRANSDUC_2"/>
    <property type="match status" value="1"/>
</dbReference>
<feature type="coiled-coil region" evidence="7">
    <location>
        <begin position="391"/>
        <end position="418"/>
    </location>
</feature>
<reference evidence="11 12" key="1">
    <citation type="submission" date="2023-07" db="EMBL/GenBank/DDBJ databases">
        <title>Genomic Encyclopedia of Type Strains, Phase IV (KMG-IV): sequencing the most valuable type-strain genomes for metagenomic binning, comparative biology and taxonomic classification.</title>
        <authorList>
            <person name="Goeker M."/>
        </authorList>
    </citation>
    <scope>NUCLEOTIDE SEQUENCE [LARGE SCALE GENOMIC DNA]</scope>
    <source>
        <strain evidence="11 12">DSM 23837</strain>
    </source>
</reference>
<evidence type="ECO:0000313" key="11">
    <source>
        <dbReference type="EMBL" id="MDQ0176346.1"/>
    </source>
</evidence>
<evidence type="ECO:0000256" key="2">
    <source>
        <dbReference type="ARBA" id="ARBA00022475"/>
    </source>
</evidence>
<organism evidence="11 12">
    <name type="scientific">Bacillus chungangensis</name>
    <dbReference type="NCBI Taxonomy" id="587633"/>
    <lineage>
        <taxon>Bacteria</taxon>
        <taxon>Bacillati</taxon>
        <taxon>Bacillota</taxon>
        <taxon>Bacilli</taxon>
        <taxon>Bacillales</taxon>
        <taxon>Bacillaceae</taxon>
        <taxon>Bacillus</taxon>
    </lineage>
</organism>
<sequence length="480" mass="51725">MKSNISFSKNISFQLLVLTMAVMLAVGGTIGSVSYFYAKKALNNSSKVNVEQLMSSGIPALEQLQEEVETGNISSKEAQEKAETAIYGSKGSDTSIHTMKWLLLLMTIATAIVGALLIFIAARNKLQFLKKVSANYLQLANGDLTEEKLKESRDEIGQISISFNQIIGKLRTLFHELQDTSSSLLATTNELTAAFSETAASSQEVGSAMNEITKGAVSQATDLEETNGHVQELTESILKMNKENEAMKKITAISENATLTGKEMMVALKTANDEAIQASDQISLGITSLYNKIQDISNITDTINNISQQTNLLALNASIEAARAGEHGKGFAVVADEVRKLAEESNHATQQIQEMIAGIEQETEGTVTAMATTISISEQLSQAVGNTESEFNKISSTVQQLAEAIEKLNDEIQHVTEQSNKIIHAVHNVSSVSEETAASAEQVTASVTEQSHSISKIETLTGSLTALSKKIDAALQKYRL</sequence>
<gene>
    <name evidence="11" type="ORF">J2S08_002190</name>
</gene>
<feature type="domain" description="HAMP" evidence="10">
    <location>
        <begin position="138"/>
        <end position="175"/>
    </location>
</feature>
<keyword evidence="7" id="KW-0175">Coiled coil</keyword>
<evidence type="ECO:0000256" key="4">
    <source>
        <dbReference type="ARBA" id="ARBA00023224"/>
    </source>
</evidence>
<feature type="coiled-coil region" evidence="7">
    <location>
        <begin position="223"/>
        <end position="250"/>
    </location>
</feature>
<comment type="caution">
    <text evidence="11">The sequence shown here is derived from an EMBL/GenBank/DDBJ whole genome shotgun (WGS) entry which is preliminary data.</text>
</comment>
<evidence type="ECO:0000256" key="6">
    <source>
        <dbReference type="PROSITE-ProRule" id="PRU00284"/>
    </source>
</evidence>
<keyword evidence="2" id="KW-1003">Cell membrane</keyword>
<keyword evidence="4 6" id="KW-0807">Transducer</keyword>